<dbReference type="InParanoid" id="A0A1X7TYY3"/>
<evidence type="ECO:0000313" key="1">
    <source>
        <dbReference type="EnsemblMetazoa" id="Aqu2.1.20476_001"/>
    </source>
</evidence>
<proteinExistence type="predicted"/>
<name>A0A1X7TYY3_AMPQE</name>
<dbReference type="AlphaFoldDB" id="A0A1X7TYY3"/>
<accession>A0A1X7TYY3</accession>
<protein>
    <submittedName>
        <fullName evidence="1">Uncharacterized protein</fullName>
    </submittedName>
</protein>
<reference evidence="1" key="1">
    <citation type="submission" date="2017-05" db="UniProtKB">
        <authorList>
            <consortium name="EnsemblMetazoa"/>
        </authorList>
    </citation>
    <scope>IDENTIFICATION</scope>
</reference>
<organism evidence="1">
    <name type="scientific">Amphimedon queenslandica</name>
    <name type="common">Sponge</name>
    <dbReference type="NCBI Taxonomy" id="400682"/>
    <lineage>
        <taxon>Eukaryota</taxon>
        <taxon>Metazoa</taxon>
        <taxon>Porifera</taxon>
        <taxon>Demospongiae</taxon>
        <taxon>Heteroscleromorpha</taxon>
        <taxon>Haplosclerida</taxon>
        <taxon>Niphatidae</taxon>
        <taxon>Amphimedon</taxon>
    </lineage>
</organism>
<dbReference type="EnsemblMetazoa" id="Aqu2.1.20476_001">
    <property type="protein sequence ID" value="Aqu2.1.20476_001"/>
    <property type="gene ID" value="Aqu2.1.20476"/>
</dbReference>
<sequence>DHKFKCLLPKNLTLMLHVPPTFTAFISDLEKTYVTIIDKRALMADFKIDCYTGNYQPVSALLDNHCF</sequence>